<evidence type="ECO:0000313" key="2">
    <source>
        <dbReference type="EMBL" id="MCE7006677.1"/>
    </source>
</evidence>
<reference evidence="2 3" key="1">
    <citation type="submission" date="2021-12" db="EMBL/GenBank/DDBJ databases">
        <title>Genome sequence of Kibdelosporangium philippinense ATCC 49844.</title>
        <authorList>
            <person name="Fedorov E.A."/>
            <person name="Omeragic M."/>
            <person name="Shalygina K.F."/>
            <person name="Maclea K.S."/>
        </authorList>
    </citation>
    <scope>NUCLEOTIDE SEQUENCE [LARGE SCALE GENOMIC DNA]</scope>
    <source>
        <strain evidence="2 3">ATCC 49844</strain>
    </source>
</reference>
<keyword evidence="2" id="KW-0255">Endonuclease</keyword>
<sequence>MADGSRKPIKDVKLSDKVLATDPTTGRTEAREITDVRSQATSRTLVEVTVDGNTGTDRGTVVTTDEHPFWVASENRWSNAIDLKPGHKITTADNRDATVTGTRSWSEVRRVYNLTVDTTHTYYVFAGTSALLTHNDPGCKQDPTWGGAVKWTTDGSGRPTTMSATLTKQMIGEGTSADSDIRPPGFAGGRPIGDHARGHLLGKQLGGSGDIAENLVTLFQNPVNTPVMSGFEGKVRKAVEGGEIVQYTVTALYDGSNVLPRGVTLSAHGDSGFNLNVTEAYSG</sequence>
<dbReference type="Gene3D" id="3.40.570.10">
    <property type="entry name" value="Extracellular Endonuclease, subunit A"/>
    <property type="match status" value="1"/>
</dbReference>
<keyword evidence="2" id="KW-0378">Hydrolase</keyword>
<protein>
    <submittedName>
        <fullName evidence="2">DNA/RNA non-specific endonuclease</fullName>
    </submittedName>
</protein>
<dbReference type="RefSeq" id="WP_233728126.1">
    <property type="nucleotide sequence ID" value="NZ_JAJVCN010000002.1"/>
</dbReference>
<evidence type="ECO:0000313" key="3">
    <source>
        <dbReference type="Proteomes" id="UP001521150"/>
    </source>
</evidence>
<dbReference type="SUPFAM" id="SSF51294">
    <property type="entry name" value="Hedgehog/intein (Hint) domain"/>
    <property type="match status" value="1"/>
</dbReference>
<accession>A0ABS8ZGL2</accession>
<keyword evidence="3" id="KW-1185">Reference proteome</keyword>
<name>A0ABS8ZGL2_9PSEU</name>
<dbReference type="PROSITE" id="PS50818">
    <property type="entry name" value="INTEIN_C_TER"/>
    <property type="match status" value="1"/>
</dbReference>
<dbReference type="InterPro" id="IPR030934">
    <property type="entry name" value="Intein_C"/>
</dbReference>
<evidence type="ECO:0000259" key="1">
    <source>
        <dbReference type="Pfam" id="PF13930"/>
    </source>
</evidence>
<keyword evidence="2" id="KW-0540">Nuclease</keyword>
<dbReference type="Proteomes" id="UP001521150">
    <property type="component" value="Unassembled WGS sequence"/>
</dbReference>
<dbReference type="CDD" id="cd00081">
    <property type="entry name" value="Hint"/>
    <property type="match status" value="1"/>
</dbReference>
<dbReference type="InterPro" id="IPR044929">
    <property type="entry name" value="DNA/RNA_non-sp_Endonuclease_sf"/>
</dbReference>
<dbReference type="Pfam" id="PF07591">
    <property type="entry name" value="PT-HINT"/>
    <property type="match status" value="1"/>
</dbReference>
<proteinExistence type="predicted"/>
<dbReference type="InterPro" id="IPR036844">
    <property type="entry name" value="Hint_dom_sf"/>
</dbReference>
<dbReference type="Pfam" id="PF13930">
    <property type="entry name" value="Endonuclea_NS_2"/>
    <property type="match status" value="1"/>
</dbReference>
<dbReference type="NCBIfam" id="TIGR01443">
    <property type="entry name" value="intein_Cterm"/>
    <property type="match status" value="1"/>
</dbReference>
<dbReference type="InterPro" id="IPR044927">
    <property type="entry name" value="Endonuclea_NS_2"/>
</dbReference>
<gene>
    <name evidence="2" type="ORF">LWC34_28180</name>
</gene>
<feature type="domain" description="Type VII secretion system protein EssD-like" evidence="1">
    <location>
        <begin position="147"/>
        <end position="267"/>
    </location>
</feature>
<dbReference type="EMBL" id="JAJVCN010000002">
    <property type="protein sequence ID" value="MCE7006677.1"/>
    <property type="molecule type" value="Genomic_DNA"/>
</dbReference>
<comment type="caution">
    <text evidence="2">The sequence shown here is derived from an EMBL/GenBank/DDBJ whole genome shotgun (WGS) entry which is preliminary data.</text>
</comment>
<organism evidence="2 3">
    <name type="scientific">Kibdelosporangium philippinense</name>
    <dbReference type="NCBI Taxonomy" id="211113"/>
    <lineage>
        <taxon>Bacteria</taxon>
        <taxon>Bacillati</taxon>
        <taxon>Actinomycetota</taxon>
        <taxon>Actinomycetes</taxon>
        <taxon>Pseudonocardiales</taxon>
        <taxon>Pseudonocardiaceae</taxon>
        <taxon>Kibdelosporangium</taxon>
    </lineage>
</organism>
<dbReference type="Gene3D" id="2.170.16.10">
    <property type="entry name" value="Hedgehog/Intein (Hint) domain"/>
    <property type="match status" value="1"/>
</dbReference>
<dbReference type="GO" id="GO:0004519">
    <property type="term" value="F:endonuclease activity"/>
    <property type="evidence" value="ECO:0007669"/>
    <property type="project" value="UniProtKB-KW"/>
</dbReference>